<dbReference type="EMBL" id="GL349447">
    <property type="protein sequence ID" value="KNC47509.1"/>
    <property type="molecule type" value="Genomic_DNA"/>
</dbReference>
<dbReference type="InterPro" id="IPR011047">
    <property type="entry name" value="Quinoprotein_ADH-like_sf"/>
</dbReference>
<dbReference type="Gene3D" id="2.130.10.10">
    <property type="entry name" value="YVTN repeat-like/Quinoprotein amine dehydrogenase"/>
    <property type="match status" value="2"/>
</dbReference>
<dbReference type="Pfam" id="PF00400">
    <property type="entry name" value="WD40"/>
    <property type="match status" value="1"/>
</dbReference>
<evidence type="ECO:0000313" key="3">
    <source>
        <dbReference type="Proteomes" id="UP000054408"/>
    </source>
</evidence>
<dbReference type="RefSeq" id="XP_013759443.1">
    <property type="nucleotide sequence ID" value="XM_013903989.1"/>
</dbReference>
<evidence type="ECO:0000256" key="1">
    <source>
        <dbReference type="PROSITE-ProRule" id="PRU00221"/>
    </source>
</evidence>
<keyword evidence="3" id="KW-1185">Reference proteome</keyword>
<dbReference type="PROSITE" id="PS50082">
    <property type="entry name" value="WD_REPEATS_2"/>
    <property type="match status" value="1"/>
</dbReference>
<dbReference type="GeneID" id="25562204"/>
<accession>A0A0L0D591</accession>
<dbReference type="PROSITE" id="PS50294">
    <property type="entry name" value="WD_REPEATS_REGION"/>
    <property type="match status" value="1"/>
</dbReference>
<feature type="repeat" description="WD" evidence="1">
    <location>
        <begin position="337"/>
        <end position="370"/>
    </location>
</feature>
<name>A0A0L0D591_THETB</name>
<dbReference type="InterPro" id="IPR001680">
    <property type="entry name" value="WD40_rpt"/>
</dbReference>
<dbReference type="AlphaFoldDB" id="A0A0L0D591"/>
<keyword evidence="1" id="KW-0853">WD repeat</keyword>
<dbReference type="SUPFAM" id="SSF50998">
    <property type="entry name" value="Quinoprotein alcohol dehydrogenase-like"/>
    <property type="match status" value="1"/>
</dbReference>
<organism evidence="2 3">
    <name type="scientific">Thecamonas trahens ATCC 50062</name>
    <dbReference type="NCBI Taxonomy" id="461836"/>
    <lineage>
        <taxon>Eukaryota</taxon>
        <taxon>Apusozoa</taxon>
        <taxon>Apusomonadida</taxon>
        <taxon>Apusomonadidae</taxon>
        <taxon>Thecamonas</taxon>
    </lineage>
</organism>
<gene>
    <name evidence="2" type="ORF">AMSG_02529</name>
</gene>
<dbReference type="Proteomes" id="UP000054408">
    <property type="component" value="Unassembled WGS sequence"/>
</dbReference>
<dbReference type="STRING" id="461836.A0A0L0D591"/>
<sequence length="492" mass="50821">MATSYYDAAVPEVQFPLDSKHKFSPEPSAFTVAFSPSPSPGAHTAAASASPAAAHTPSVAARAPSAAHTSVYYAIDDASSTYSSLYDEDVPDDSLSAAWELGQSEADYAAATLAAANDEAATEAEADYAALALPAWVPSFAFAAADDTIIALDLYSRAATSPLLLMTAALDGTLAMWDVSSRGAPRLRAEFGPLDGLSAATLVGDDNAILTGYAAGGALSLFDMEIGSLVATYELSRAVVDAVGADAPMATYALATSHVGFASAGTVGGGLVWDWREANPVAAIAPEADGLAGAEPAWDLVRAIDLSPDGRTLALGGYRGVHVYDLRMPHLPLFEAAAAHADYVDCVSLDTAGGYVVSSGRDALVHVWSLLGDEVDEAERVDTDDAASPVIPRTIADAVLPVVDGALASTNFALDSELGLCVVPSANGSLLMYDLDDPDAALRMSMAPRDSDDFAASFLRLALNTSPDRARAHVQAATSDADGNVYLWHSLE</sequence>
<dbReference type="SMART" id="SM00320">
    <property type="entry name" value="WD40"/>
    <property type="match status" value="3"/>
</dbReference>
<protein>
    <submittedName>
        <fullName evidence="2">Uncharacterized protein</fullName>
    </submittedName>
</protein>
<evidence type="ECO:0000313" key="2">
    <source>
        <dbReference type="EMBL" id="KNC47509.1"/>
    </source>
</evidence>
<reference evidence="2 3" key="1">
    <citation type="submission" date="2010-05" db="EMBL/GenBank/DDBJ databases">
        <title>The Genome Sequence of Thecamonas trahens ATCC 50062.</title>
        <authorList>
            <consortium name="The Broad Institute Genome Sequencing Platform"/>
            <person name="Russ C."/>
            <person name="Cuomo C."/>
            <person name="Shea T."/>
            <person name="Young S.K."/>
            <person name="Zeng Q."/>
            <person name="Koehrsen M."/>
            <person name="Haas B."/>
            <person name="Borodovsky M."/>
            <person name="Guigo R."/>
            <person name="Alvarado L."/>
            <person name="Berlin A."/>
            <person name="Bochicchio J."/>
            <person name="Borenstein D."/>
            <person name="Chapman S."/>
            <person name="Chen Z."/>
            <person name="Freedman E."/>
            <person name="Gellesch M."/>
            <person name="Goldberg J."/>
            <person name="Griggs A."/>
            <person name="Gujja S."/>
            <person name="Heilman E."/>
            <person name="Heiman D."/>
            <person name="Hepburn T."/>
            <person name="Howarth C."/>
            <person name="Jen D."/>
            <person name="Larson L."/>
            <person name="Mehta T."/>
            <person name="Park D."/>
            <person name="Pearson M."/>
            <person name="Roberts A."/>
            <person name="Saif S."/>
            <person name="Shenoy N."/>
            <person name="Sisk P."/>
            <person name="Stolte C."/>
            <person name="Sykes S."/>
            <person name="Thomson T."/>
            <person name="Walk T."/>
            <person name="White J."/>
            <person name="Yandava C."/>
            <person name="Burger G."/>
            <person name="Gray M.W."/>
            <person name="Holland P.W.H."/>
            <person name="King N."/>
            <person name="Lang F.B.F."/>
            <person name="Roger A.J."/>
            <person name="Ruiz-Trillo I."/>
            <person name="Lander E."/>
            <person name="Nusbaum C."/>
        </authorList>
    </citation>
    <scope>NUCLEOTIDE SEQUENCE [LARGE SCALE GENOMIC DNA]</scope>
    <source>
        <strain evidence="2 3">ATCC 50062</strain>
    </source>
</reference>
<proteinExistence type="predicted"/>
<dbReference type="InterPro" id="IPR015943">
    <property type="entry name" value="WD40/YVTN_repeat-like_dom_sf"/>
</dbReference>